<evidence type="ECO:0000313" key="1">
    <source>
        <dbReference type="EMBL" id="KAI0041860.1"/>
    </source>
</evidence>
<comment type="caution">
    <text evidence="1">The sequence shown here is derived from an EMBL/GenBank/DDBJ whole genome shotgun (WGS) entry which is preliminary data.</text>
</comment>
<reference evidence="1" key="2">
    <citation type="journal article" date="2022" name="New Phytol.">
        <title>Evolutionary transition to the ectomycorrhizal habit in the genomes of a hyperdiverse lineage of mushroom-forming fungi.</title>
        <authorList>
            <person name="Looney B."/>
            <person name="Miyauchi S."/>
            <person name="Morin E."/>
            <person name="Drula E."/>
            <person name="Courty P.E."/>
            <person name="Kohler A."/>
            <person name="Kuo A."/>
            <person name="LaButti K."/>
            <person name="Pangilinan J."/>
            <person name="Lipzen A."/>
            <person name="Riley R."/>
            <person name="Andreopoulos W."/>
            <person name="He G."/>
            <person name="Johnson J."/>
            <person name="Nolan M."/>
            <person name="Tritt A."/>
            <person name="Barry K.W."/>
            <person name="Grigoriev I.V."/>
            <person name="Nagy L.G."/>
            <person name="Hibbett D."/>
            <person name="Henrissat B."/>
            <person name="Matheny P.B."/>
            <person name="Labbe J."/>
            <person name="Martin F.M."/>
        </authorList>
    </citation>
    <scope>NUCLEOTIDE SEQUENCE</scope>
    <source>
        <strain evidence="1">FP105234-sp</strain>
    </source>
</reference>
<reference evidence="1" key="1">
    <citation type="submission" date="2021-02" db="EMBL/GenBank/DDBJ databases">
        <authorList>
            <consortium name="DOE Joint Genome Institute"/>
            <person name="Ahrendt S."/>
            <person name="Looney B.P."/>
            <person name="Miyauchi S."/>
            <person name="Morin E."/>
            <person name="Drula E."/>
            <person name="Courty P.E."/>
            <person name="Chicoki N."/>
            <person name="Fauchery L."/>
            <person name="Kohler A."/>
            <person name="Kuo A."/>
            <person name="Labutti K."/>
            <person name="Pangilinan J."/>
            <person name="Lipzen A."/>
            <person name="Riley R."/>
            <person name="Andreopoulos W."/>
            <person name="He G."/>
            <person name="Johnson J."/>
            <person name="Barry K.W."/>
            <person name="Grigoriev I.V."/>
            <person name="Nagy L."/>
            <person name="Hibbett D."/>
            <person name="Henrissat B."/>
            <person name="Matheny P.B."/>
            <person name="Labbe J."/>
            <person name="Martin F."/>
        </authorList>
    </citation>
    <scope>NUCLEOTIDE SEQUENCE</scope>
    <source>
        <strain evidence="1">FP105234-sp</strain>
    </source>
</reference>
<dbReference type="Proteomes" id="UP000814033">
    <property type="component" value="Unassembled WGS sequence"/>
</dbReference>
<protein>
    <submittedName>
        <fullName evidence="1">Uncharacterized protein</fullName>
    </submittedName>
</protein>
<evidence type="ECO:0000313" key="2">
    <source>
        <dbReference type="Proteomes" id="UP000814033"/>
    </source>
</evidence>
<dbReference type="EMBL" id="MU276097">
    <property type="protein sequence ID" value="KAI0041860.1"/>
    <property type="molecule type" value="Genomic_DNA"/>
</dbReference>
<gene>
    <name evidence="1" type="ORF">FA95DRAFT_648024</name>
</gene>
<sequence>MACSLSVDQMLRARVPRLVLRSHHPRPAIARLHGPHNCTLLAISASATQPISLAPPNSTPANCPAVPSRLISASLKQVLSTSFTLHIHCTIPASAISASRAYGSSLDASQLSCSAIAFPRPCLFSNLFPKPIPDADPAITAPHNAPRPPRHVPREQGRPAPPSTAAPLPGPQRVVRMPSTSATYQAVCVPCQRRRRSRHTHGARSLRRTLSRDIPPSQKVAPSLAS</sequence>
<accession>A0ACB8RCN5</accession>
<name>A0ACB8RCN5_9AGAM</name>
<proteinExistence type="predicted"/>
<organism evidence="1 2">
    <name type="scientific">Auriscalpium vulgare</name>
    <dbReference type="NCBI Taxonomy" id="40419"/>
    <lineage>
        <taxon>Eukaryota</taxon>
        <taxon>Fungi</taxon>
        <taxon>Dikarya</taxon>
        <taxon>Basidiomycota</taxon>
        <taxon>Agaricomycotina</taxon>
        <taxon>Agaricomycetes</taxon>
        <taxon>Russulales</taxon>
        <taxon>Auriscalpiaceae</taxon>
        <taxon>Auriscalpium</taxon>
    </lineage>
</organism>
<keyword evidence="2" id="KW-1185">Reference proteome</keyword>